<sequence>MYKFYPKIFVQPHGCISKLLLVMKLTTLLIAIAILQVSAATYGQKVTISVKNASLLTVFDDIKAQTGYDFMISTTILKSANKVSITVKNAELEDVLKQLFHDQPLTYEVDNKSILVKQKETSLLTNLKDKASKVFNLPADILVKVTDSLGQPLVGASVSLKGTRYNALTDNKGDFYLPAVPQGKYTLIVSYIGYAKSESNIVIDGKTLNLTVVLHTSTSALDQVQIIAYGSESKRFSVGAVTTVSADVIEKQPVTNPLTALQGQVPGLAINSTTGTPGSQVLVQIRGQNTLNPNTSLNKGYDQPLFIIDGVPFAPQNNVVSQLYSVANVLPSSGGISQTGGISPFNNINPNDIESISILRDADATSIYGTQGSNGVIIITTKKGKSGKTTFDLNVNSSFNSAARPVQLLNTQQYLQYRKDQYTADGATPSSDPNNFLAYAPDLTIYDQNKYTNWQKLIYGKTTNNTDIHASLSGGNANTTFIISPGYTRSDYNFPGNFADQRMTLHSALHSNSVDKRFTIDLVTDYGYDQNNAPASFGGQDILLAPNLPNLLDPAGNLVWNYKGVDLSSYQFYSALKQPTELQNYNLNLSLNLSYKILEGLTIGANLGYSRNTSSENSQDPASAQNPAYADANASFATNNYQTINIEPQLNYTKAIGRGVLTALLGSTYKKNTNNSTNNSGYGYTNDNLLGSILGAATVYDSDNSSIYRYSAAFARLRYIYDQKYIIQATGNRDGSSNFGPGLQFGNFGSIGAGWIFSGEKAVKDALPFLSYGKLSGSYGTTGSDGIQAYQYQALYQPFSSSPAFQGTKQSYPYNLYNPDYSWATKKSLNVALDFGFFNNRLLLNATYYRDREGNQLVGYQLPVQTGFTTVLGNLNATVQNKGFEFSATSSNIKARDFTWTTNFNLTFNRNKLLAFPNLASSSYAQQYVIGQPTSIIFGYRYKDVNPTTGLFEFYDKNGNVTSNPTSGTAAQGGDEVPIANREVDFMGGFGNNFSYKRFSLYIFCQFSRQNAPNYLSEAYTFNSLALTANKPTAVLNNYWKNPGDNVPLQRLASSFFSPAFTSGLDFDQSSGVYSTDTYLRMKTVALSYALPDALLTKVHIRGASVYLNAQNLLTLTNYKVGDPEEPGNYTLVPIQRIIAFGLNLHF</sequence>
<dbReference type="HOGENOM" id="CLU_004317_0_1_10"/>
<dbReference type="PROSITE" id="PS52016">
    <property type="entry name" value="TONB_DEPENDENT_REC_3"/>
    <property type="match status" value="1"/>
</dbReference>
<evidence type="ECO:0000313" key="10">
    <source>
        <dbReference type="Proteomes" id="UP000002774"/>
    </source>
</evidence>
<organism evidence="9 10">
    <name type="scientific">Mucilaginibacter paludis DSM 18603</name>
    <dbReference type="NCBI Taxonomy" id="714943"/>
    <lineage>
        <taxon>Bacteria</taxon>
        <taxon>Pseudomonadati</taxon>
        <taxon>Bacteroidota</taxon>
        <taxon>Sphingobacteriia</taxon>
        <taxon>Sphingobacteriales</taxon>
        <taxon>Sphingobacteriaceae</taxon>
        <taxon>Mucilaginibacter</taxon>
    </lineage>
</organism>
<dbReference type="InterPro" id="IPR037066">
    <property type="entry name" value="Plug_dom_sf"/>
</dbReference>
<dbReference type="SUPFAM" id="SSF56935">
    <property type="entry name" value="Porins"/>
    <property type="match status" value="1"/>
</dbReference>
<evidence type="ECO:0000256" key="2">
    <source>
        <dbReference type="ARBA" id="ARBA00022448"/>
    </source>
</evidence>
<dbReference type="InterPro" id="IPR023997">
    <property type="entry name" value="TonB-dep_OMP_SusC/RagA_CS"/>
</dbReference>
<keyword evidence="3 7" id="KW-1134">Transmembrane beta strand</keyword>
<keyword evidence="2 7" id="KW-0813">Transport</keyword>
<accession>H1Y988</accession>
<evidence type="ECO:0000256" key="5">
    <source>
        <dbReference type="ARBA" id="ARBA00023136"/>
    </source>
</evidence>
<dbReference type="SUPFAM" id="SSF49464">
    <property type="entry name" value="Carboxypeptidase regulatory domain-like"/>
    <property type="match status" value="1"/>
</dbReference>
<dbReference type="STRING" id="714943.Mucpa_5394"/>
<dbReference type="Gene3D" id="2.60.40.1120">
    <property type="entry name" value="Carboxypeptidase-like, regulatory domain"/>
    <property type="match status" value="1"/>
</dbReference>
<dbReference type="Proteomes" id="UP000002774">
    <property type="component" value="Chromosome"/>
</dbReference>
<reference evidence="9" key="1">
    <citation type="submission" date="2011-09" db="EMBL/GenBank/DDBJ databases">
        <title>The permanent draft genome of Mucilaginibacter paludis DSM 18603.</title>
        <authorList>
            <consortium name="US DOE Joint Genome Institute (JGI-PGF)"/>
            <person name="Lucas S."/>
            <person name="Han J."/>
            <person name="Lapidus A."/>
            <person name="Bruce D."/>
            <person name="Goodwin L."/>
            <person name="Pitluck S."/>
            <person name="Peters L."/>
            <person name="Kyrpides N."/>
            <person name="Mavromatis K."/>
            <person name="Ivanova N."/>
            <person name="Mikhailova N."/>
            <person name="Held B."/>
            <person name="Detter J.C."/>
            <person name="Tapia R."/>
            <person name="Han C."/>
            <person name="Land M."/>
            <person name="Hauser L."/>
            <person name="Markowitz V."/>
            <person name="Cheng J.-F."/>
            <person name="Hugenholtz P."/>
            <person name="Woyke T."/>
            <person name="Wu D."/>
            <person name="Tindall B."/>
            <person name="Brambilla E."/>
            <person name="Klenk H.-P."/>
            <person name="Eisen J.A."/>
        </authorList>
    </citation>
    <scope>NUCLEOTIDE SEQUENCE [LARGE SCALE GENOMIC DNA]</scope>
    <source>
        <strain evidence="9">DSM 18603</strain>
    </source>
</reference>
<dbReference type="InterPro" id="IPR012910">
    <property type="entry name" value="Plug_dom"/>
</dbReference>
<evidence type="ECO:0000259" key="8">
    <source>
        <dbReference type="Pfam" id="PF07715"/>
    </source>
</evidence>
<dbReference type="Gene3D" id="2.170.130.10">
    <property type="entry name" value="TonB-dependent receptor, plug domain"/>
    <property type="match status" value="1"/>
</dbReference>
<dbReference type="Pfam" id="PF07715">
    <property type="entry name" value="Plug"/>
    <property type="match status" value="1"/>
</dbReference>
<dbReference type="Pfam" id="PF13715">
    <property type="entry name" value="CarbopepD_reg_2"/>
    <property type="match status" value="1"/>
</dbReference>
<feature type="domain" description="TonB-dependent receptor plug" evidence="8">
    <location>
        <begin position="235"/>
        <end position="376"/>
    </location>
</feature>
<keyword evidence="9" id="KW-0675">Receptor</keyword>
<keyword evidence="4 7" id="KW-0812">Transmembrane</keyword>
<dbReference type="RefSeq" id="WP_008510684.1">
    <property type="nucleotide sequence ID" value="NZ_CM001403.1"/>
</dbReference>
<dbReference type="OrthoDB" id="9768177at2"/>
<dbReference type="InterPro" id="IPR039426">
    <property type="entry name" value="TonB-dep_rcpt-like"/>
</dbReference>
<protein>
    <submittedName>
        <fullName evidence="9">TonB-dependent receptor plug</fullName>
    </submittedName>
</protein>
<dbReference type="InterPro" id="IPR023996">
    <property type="entry name" value="TonB-dep_OMP_SusC/RagA"/>
</dbReference>
<evidence type="ECO:0000256" key="4">
    <source>
        <dbReference type="ARBA" id="ARBA00022692"/>
    </source>
</evidence>
<evidence type="ECO:0000256" key="6">
    <source>
        <dbReference type="ARBA" id="ARBA00023237"/>
    </source>
</evidence>
<evidence type="ECO:0000256" key="7">
    <source>
        <dbReference type="PROSITE-ProRule" id="PRU01360"/>
    </source>
</evidence>
<dbReference type="NCBIfam" id="TIGR04057">
    <property type="entry name" value="SusC_RagA_signa"/>
    <property type="match status" value="1"/>
</dbReference>
<dbReference type="NCBIfam" id="TIGR04056">
    <property type="entry name" value="OMP_RagA_SusC"/>
    <property type="match status" value="1"/>
</dbReference>
<proteinExistence type="inferred from homology"/>
<evidence type="ECO:0000256" key="3">
    <source>
        <dbReference type="ARBA" id="ARBA00022452"/>
    </source>
</evidence>
<name>H1Y988_9SPHI</name>
<comment type="similarity">
    <text evidence="7">Belongs to the TonB-dependent receptor family.</text>
</comment>
<evidence type="ECO:0000256" key="1">
    <source>
        <dbReference type="ARBA" id="ARBA00004571"/>
    </source>
</evidence>
<dbReference type="GO" id="GO:0009279">
    <property type="term" value="C:cell outer membrane"/>
    <property type="evidence" value="ECO:0007669"/>
    <property type="project" value="UniProtKB-SubCell"/>
</dbReference>
<dbReference type="EMBL" id="CM001403">
    <property type="protein sequence ID" value="EHQ29466.1"/>
    <property type="molecule type" value="Genomic_DNA"/>
</dbReference>
<comment type="subcellular location">
    <subcellularLocation>
        <location evidence="1 7">Cell outer membrane</location>
        <topology evidence="1 7">Multi-pass membrane protein</topology>
    </subcellularLocation>
</comment>
<dbReference type="Gene3D" id="2.40.170.20">
    <property type="entry name" value="TonB-dependent receptor, beta-barrel domain"/>
    <property type="match status" value="1"/>
</dbReference>
<keyword evidence="10" id="KW-1185">Reference proteome</keyword>
<dbReference type="AlphaFoldDB" id="H1Y988"/>
<dbReference type="InterPro" id="IPR036942">
    <property type="entry name" value="Beta-barrel_TonB_sf"/>
</dbReference>
<dbReference type="InterPro" id="IPR008969">
    <property type="entry name" value="CarboxyPept-like_regulatory"/>
</dbReference>
<keyword evidence="6 7" id="KW-0998">Cell outer membrane</keyword>
<dbReference type="eggNOG" id="COG1629">
    <property type="taxonomic scope" value="Bacteria"/>
</dbReference>
<evidence type="ECO:0000313" key="9">
    <source>
        <dbReference type="EMBL" id="EHQ29466.1"/>
    </source>
</evidence>
<gene>
    <name evidence="9" type="ORF">Mucpa_5394</name>
</gene>
<keyword evidence="5 7" id="KW-0472">Membrane</keyword>